<accession>A0A087LXI2</accession>
<keyword evidence="1" id="KW-0472">Membrane</keyword>
<dbReference type="CDD" id="cd05483">
    <property type="entry name" value="retropepsin_like_bacteria"/>
    <property type="match status" value="1"/>
</dbReference>
<keyword evidence="1" id="KW-0812">Transmembrane</keyword>
<feature type="transmembrane region" description="Helical" evidence="1">
    <location>
        <begin position="60"/>
        <end position="80"/>
    </location>
</feature>
<proteinExistence type="predicted"/>
<dbReference type="AlphaFoldDB" id="A0A087LXI2"/>
<comment type="caution">
    <text evidence="2">The sequence shown here is derived from an EMBL/GenBank/DDBJ whole genome shotgun (WGS) entry which is preliminary data.</text>
</comment>
<feature type="transmembrane region" description="Helical" evidence="1">
    <location>
        <begin position="32"/>
        <end position="53"/>
    </location>
</feature>
<dbReference type="OrthoDB" id="7595324at2"/>
<organism evidence="2 3">
    <name type="scientific">Devosia riboflavina</name>
    <dbReference type="NCBI Taxonomy" id="46914"/>
    <lineage>
        <taxon>Bacteria</taxon>
        <taxon>Pseudomonadati</taxon>
        <taxon>Pseudomonadota</taxon>
        <taxon>Alphaproteobacteria</taxon>
        <taxon>Hyphomicrobiales</taxon>
        <taxon>Devosiaceae</taxon>
        <taxon>Devosia</taxon>
    </lineage>
</organism>
<keyword evidence="3" id="KW-1185">Reference proteome</keyword>
<protein>
    <recommendedName>
        <fullName evidence="4">Aspartic protease</fullName>
    </recommendedName>
</protein>
<dbReference type="STRING" id="46914.JP75_21390"/>
<evidence type="ECO:0000313" key="3">
    <source>
        <dbReference type="Proteomes" id="UP000028981"/>
    </source>
</evidence>
<evidence type="ECO:0008006" key="4">
    <source>
        <dbReference type="Google" id="ProtNLM"/>
    </source>
</evidence>
<dbReference type="InterPro" id="IPR034122">
    <property type="entry name" value="Retropepsin-like_bacterial"/>
</dbReference>
<dbReference type="NCBIfam" id="TIGR02281">
    <property type="entry name" value="clan_AA_DTGA"/>
    <property type="match status" value="1"/>
</dbReference>
<evidence type="ECO:0000313" key="2">
    <source>
        <dbReference type="EMBL" id="KFL29335.1"/>
    </source>
</evidence>
<dbReference type="RefSeq" id="WP_035086578.1">
    <property type="nucleotide sequence ID" value="NZ_JQGC01000027.1"/>
</dbReference>
<dbReference type="InterPro" id="IPR011969">
    <property type="entry name" value="Clan_AA_Asp_peptidase_C"/>
</dbReference>
<evidence type="ECO:0000256" key="1">
    <source>
        <dbReference type="SAM" id="Phobius"/>
    </source>
</evidence>
<dbReference type="Proteomes" id="UP000028981">
    <property type="component" value="Unassembled WGS sequence"/>
</dbReference>
<dbReference type="SUPFAM" id="SSF50630">
    <property type="entry name" value="Acid proteases"/>
    <property type="match status" value="1"/>
</dbReference>
<keyword evidence="1" id="KW-1133">Transmembrane helix</keyword>
<reference evidence="2 3" key="1">
    <citation type="submission" date="2014-08" db="EMBL/GenBank/DDBJ databases">
        <authorList>
            <person name="Hassan Y.I."/>
            <person name="Lepp D."/>
            <person name="Zhou T."/>
        </authorList>
    </citation>
    <scope>NUCLEOTIDE SEQUENCE [LARGE SCALE GENOMIC DNA]</scope>
    <source>
        <strain evidence="2 3">IFO13584</strain>
    </source>
</reference>
<gene>
    <name evidence="2" type="ORF">JP75_21390</name>
</gene>
<sequence length="228" mass="23906">MIFIGIALLVAAGIALMISADAGNLIGLTQTQTAQLVPLVVILIVFAGGAFARRRQAAELVGALVLWVGIFAVIGVGYAYRDELMGVVGRVTGELRPGVAVVDSERGTAVFRRGFGRHFEIAATVNGHTTPMIFDTGASAVVLTRADAEAAGIDLSELRYAIPVSTANGTGMAARTRLKTIEVGGISRRNIPAFVAEDGALETSLLGMTFLETLGRYSVTQNSLELQD</sequence>
<dbReference type="EMBL" id="JQGC01000027">
    <property type="protein sequence ID" value="KFL29335.1"/>
    <property type="molecule type" value="Genomic_DNA"/>
</dbReference>
<dbReference type="InterPro" id="IPR021109">
    <property type="entry name" value="Peptidase_aspartic_dom_sf"/>
</dbReference>
<dbReference type="Gene3D" id="2.40.70.10">
    <property type="entry name" value="Acid Proteases"/>
    <property type="match status" value="1"/>
</dbReference>
<name>A0A087LXI2_9HYPH</name>
<dbReference type="Pfam" id="PF13975">
    <property type="entry name" value="gag-asp_proteas"/>
    <property type="match status" value="1"/>
</dbReference>